<protein>
    <submittedName>
        <fullName evidence="1">Uncharacterized protein</fullName>
    </submittedName>
</protein>
<organism evidence="1 2">
    <name type="scientific">Melastoma candidum</name>
    <dbReference type="NCBI Taxonomy" id="119954"/>
    <lineage>
        <taxon>Eukaryota</taxon>
        <taxon>Viridiplantae</taxon>
        <taxon>Streptophyta</taxon>
        <taxon>Embryophyta</taxon>
        <taxon>Tracheophyta</taxon>
        <taxon>Spermatophyta</taxon>
        <taxon>Magnoliopsida</taxon>
        <taxon>eudicotyledons</taxon>
        <taxon>Gunneridae</taxon>
        <taxon>Pentapetalae</taxon>
        <taxon>rosids</taxon>
        <taxon>malvids</taxon>
        <taxon>Myrtales</taxon>
        <taxon>Melastomataceae</taxon>
        <taxon>Melastomatoideae</taxon>
        <taxon>Melastomateae</taxon>
        <taxon>Melastoma</taxon>
    </lineage>
</organism>
<evidence type="ECO:0000313" key="1">
    <source>
        <dbReference type="EMBL" id="KAI4375017.1"/>
    </source>
</evidence>
<dbReference type="EMBL" id="CM042883">
    <property type="protein sequence ID" value="KAI4375017.1"/>
    <property type="molecule type" value="Genomic_DNA"/>
</dbReference>
<dbReference type="Proteomes" id="UP001057402">
    <property type="component" value="Chromosome 4"/>
</dbReference>
<gene>
    <name evidence="1" type="ORF">MLD38_012937</name>
</gene>
<evidence type="ECO:0000313" key="2">
    <source>
        <dbReference type="Proteomes" id="UP001057402"/>
    </source>
</evidence>
<name>A0ACB9R986_9MYRT</name>
<accession>A0ACB9R986</accession>
<proteinExistence type="predicted"/>
<keyword evidence="2" id="KW-1185">Reference proteome</keyword>
<comment type="caution">
    <text evidence="1">The sequence shown here is derived from an EMBL/GenBank/DDBJ whole genome shotgun (WGS) entry which is preliminary data.</text>
</comment>
<sequence>MTIACLLLAALLVACPSLTLTLNPSNSSIPSFFQDVLDKIASRQKWDRETLGVSGWDVRKARFGSSRRYDFWIRIGKRTELYFKFSDDDEARARSWKKVTRVLRGKEGDDLEEVVENVRRVSVLDSFNVEGPFELRISNGDRGFALSLPHNRTHGGLRRVLVGEGISVKVYRARQVHLLHTSEFDSRGNNSWVHGFLSRWRLPSCVPLFPIRIFGSAFLVAYRTRNPDSLIETHSPSKGVVELLPEKCHDVHMYKKPRSPFDGLVSRITTLERVLHSVSGDQMWKDKILKSVKIEVKVETVIRLWIQIERKAYANETALTEVEERRTRPTVEKLWFEVVARVDKDSLKPLVVNKVQPFVAVDTVALSSLLSNISFTKLSSILGPEPLTLDVKW</sequence>
<reference evidence="2" key="1">
    <citation type="journal article" date="2023" name="Front. Plant Sci.">
        <title>Chromosomal-level genome assembly of Melastoma candidum provides insights into trichome evolution.</title>
        <authorList>
            <person name="Zhong Y."/>
            <person name="Wu W."/>
            <person name="Sun C."/>
            <person name="Zou P."/>
            <person name="Liu Y."/>
            <person name="Dai S."/>
            <person name="Zhou R."/>
        </authorList>
    </citation>
    <scope>NUCLEOTIDE SEQUENCE [LARGE SCALE GENOMIC DNA]</scope>
</reference>